<name>A0A3N5C647_9BACL</name>
<evidence type="ECO:0000256" key="2">
    <source>
        <dbReference type="ARBA" id="ARBA00022475"/>
    </source>
</evidence>
<dbReference type="GO" id="GO:0051301">
    <property type="term" value="P:cell division"/>
    <property type="evidence" value="ECO:0007669"/>
    <property type="project" value="UniProtKB-KW"/>
</dbReference>
<dbReference type="NCBIfam" id="TIGR02209">
    <property type="entry name" value="ftsL_broad"/>
    <property type="match status" value="1"/>
</dbReference>
<keyword evidence="6 10" id="KW-0472">Membrane</keyword>
<keyword evidence="7" id="KW-0131">Cell cycle</keyword>
<evidence type="ECO:0000256" key="5">
    <source>
        <dbReference type="ARBA" id="ARBA00022989"/>
    </source>
</evidence>
<gene>
    <name evidence="11" type="ORF">EDD62_0423</name>
</gene>
<keyword evidence="5 10" id="KW-1133">Transmembrane helix</keyword>
<evidence type="ECO:0000256" key="7">
    <source>
        <dbReference type="ARBA" id="ARBA00023306"/>
    </source>
</evidence>
<organism evidence="11 12">
    <name type="scientific">Abyssicoccus albus</name>
    <dbReference type="NCBI Taxonomy" id="1817405"/>
    <lineage>
        <taxon>Bacteria</taxon>
        <taxon>Bacillati</taxon>
        <taxon>Bacillota</taxon>
        <taxon>Bacilli</taxon>
        <taxon>Bacillales</taxon>
        <taxon>Abyssicoccaceae</taxon>
    </lineage>
</organism>
<reference evidence="11 12" key="1">
    <citation type="submission" date="2018-11" db="EMBL/GenBank/DDBJ databases">
        <title>Genomic Encyclopedia of Type Strains, Phase IV (KMG-IV): sequencing the most valuable type-strain genomes for metagenomic binning, comparative biology and taxonomic classification.</title>
        <authorList>
            <person name="Goeker M."/>
        </authorList>
    </citation>
    <scope>NUCLEOTIDE SEQUENCE [LARGE SCALE GENOMIC DNA]</scope>
    <source>
        <strain evidence="11 12">DSM 29158</strain>
    </source>
</reference>
<accession>A0A3N5C647</accession>
<dbReference type="OrthoDB" id="14664at2"/>
<dbReference type="EMBL" id="RKRK01000002">
    <property type="protein sequence ID" value="RPF57788.1"/>
    <property type="molecule type" value="Genomic_DNA"/>
</dbReference>
<evidence type="ECO:0000256" key="6">
    <source>
        <dbReference type="ARBA" id="ARBA00023136"/>
    </source>
</evidence>
<keyword evidence="4 10" id="KW-0812">Transmembrane</keyword>
<evidence type="ECO:0000256" key="8">
    <source>
        <dbReference type="NCBIfam" id="TIGR02209"/>
    </source>
</evidence>
<evidence type="ECO:0000256" key="9">
    <source>
        <dbReference type="SAM" id="MobiDB-lite"/>
    </source>
</evidence>
<evidence type="ECO:0000256" key="10">
    <source>
        <dbReference type="SAM" id="Phobius"/>
    </source>
</evidence>
<dbReference type="RefSeq" id="WP_123807348.1">
    <property type="nucleotide sequence ID" value="NZ_RKRK01000002.1"/>
</dbReference>
<keyword evidence="2" id="KW-1003">Cell membrane</keyword>
<dbReference type="Proteomes" id="UP000277108">
    <property type="component" value="Unassembled WGS sequence"/>
</dbReference>
<keyword evidence="12" id="KW-1185">Reference proteome</keyword>
<comment type="subcellular location">
    <subcellularLocation>
        <location evidence="1">Cell membrane</location>
        <topology evidence="1">Single-pass type II membrane protein</topology>
    </subcellularLocation>
</comment>
<feature type="region of interest" description="Disordered" evidence="9">
    <location>
        <begin position="1"/>
        <end position="21"/>
    </location>
</feature>
<protein>
    <recommendedName>
        <fullName evidence="8">Cell division protein FtsL</fullName>
    </recommendedName>
</protein>
<proteinExistence type="predicted"/>
<evidence type="ECO:0000256" key="4">
    <source>
        <dbReference type="ARBA" id="ARBA00022692"/>
    </source>
</evidence>
<keyword evidence="3 11" id="KW-0132">Cell division</keyword>
<dbReference type="InterPro" id="IPR011922">
    <property type="entry name" value="Cell_div_FtsL"/>
</dbReference>
<evidence type="ECO:0000256" key="1">
    <source>
        <dbReference type="ARBA" id="ARBA00004401"/>
    </source>
</evidence>
<evidence type="ECO:0000313" key="11">
    <source>
        <dbReference type="EMBL" id="RPF57788.1"/>
    </source>
</evidence>
<feature type="transmembrane region" description="Helical" evidence="10">
    <location>
        <begin position="39"/>
        <end position="58"/>
    </location>
</feature>
<dbReference type="AlphaFoldDB" id="A0A3N5C647"/>
<sequence length="125" mass="14203">MALNYEEVYQNPSGKVRPKTSRKTVKKQVAIGLTRIEKIIYSAMVFVLVMVAIAMLSLKQDSYALQQDIQSVQYESSIQHETNDELVTEIHNLSSYDRIREHANAMGLDVNHSNIKVVEKHGEAK</sequence>
<evidence type="ECO:0000256" key="3">
    <source>
        <dbReference type="ARBA" id="ARBA00022618"/>
    </source>
</evidence>
<comment type="caution">
    <text evidence="11">The sequence shown here is derived from an EMBL/GenBank/DDBJ whole genome shotgun (WGS) entry which is preliminary data.</text>
</comment>
<dbReference type="GO" id="GO:0005886">
    <property type="term" value="C:plasma membrane"/>
    <property type="evidence" value="ECO:0007669"/>
    <property type="project" value="UniProtKB-SubCell"/>
</dbReference>
<evidence type="ECO:0000313" key="12">
    <source>
        <dbReference type="Proteomes" id="UP000277108"/>
    </source>
</evidence>